<accession>A0A1E4TKK4</accession>
<feature type="compositionally biased region" description="Basic residues" evidence="1">
    <location>
        <begin position="185"/>
        <end position="198"/>
    </location>
</feature>
<dbReference type="AlphaFoldDB" id="A0A1E4TKK4"/>
<sequence>MGHGILLHEFLDILAPDADTLYIHALPRGPGRSSNRSRSNSSPASVVRPHAVALSFCQSLKHVTAATLDQLHVLQLTRMARPVNGLDAAGRQAGPAIRWYASDAVLHPVTDTQSVKTECTAAQEKENCDTGWWDLDDWSYTDWCAAYDASHPSLTPQALRTQAAESTCVSPSNKRNQPRTQSWKRGGKQARRPARSRSRSLAAISEETEPIVPR</sequence>
<reference evidence="3" key="1">
    <citation type="submission" date="2016-02" db="EMBL/GenBank/DDBJ databases">
        <title>Comparative genomics of biotechnologically important yeasts.</title>
        <authorList>
            <consortium name="DOE Joint Genome Institute"/>
            <person name="Riley R."/>
            <person name="Haridas S."/>
            <person name="Wolfe K.H."/>
            <person name="Lopes M.R."/>
            <person name="Hittinger C.T."/>
            <person name="Goker M."/>
            <person name="Salamov A."/>
            <person name="Wisecaver J."/>
            <person name="Long T.M."/>
            <person name="Aerts A.L."/>
            <person name="Barry K."/>
            <person name="Choi C."/>
            <person name="Clum A."/>
            <person name="Coughlan A.Y."/>
            <person name="Deshpande S."/>
            <person name="Douglass A.P."/>
            <person name="Hanson S.J."/>
            <person name="Klenk H.-P."/>
            <person name="Labutti K."/>
            <person name="Lapidus A."/>
            <person name="Lindquist E."/>
            <person name="Lipzen A."/>
            <person name="Meier-Kolthoff J.P."/>
            <person name="Ohm R.A."/>
            <person name="Otillar R.P."/>
            <person name="Pangilinan J."/>
            <person name="Peng Y."/>
            <person name="Rokas A."/>
            <person name="Rosa C.A."/>
            <person name="Scheuner C."/>
            <person name="Sibirny A.A."/>
            <person name="Slot J.C."/>
            <person name="Stielow J.B."/>
            <person name="Sun H."/>
            <person name="Kurtzman C.P."/>
            <person name="Blackwell M."/>
            <person name="Jeffries T.W."/>
            <person name="Grigoriev I.V."/>
        </authorList>
    </citation>
    <scope>NUCLEOTIDE SEQUENCE [LARGE SCALE GENOMIC DNA]</scope>
    <source>
        <strain evidence="3">NRRL Y-17796</strain>
    </source>
</reference>
<evidence type="ECO:0000313" key="2">
    <source>
        <dbReference type="EMBL" id="ODV92291.1"/>
    </source>
</evidence>
<proteinExistence type="predicted"/>
<organism evidence="2 3">
    <name type="scientific">Tortispora caseinolytica NRRL Y-17796</name>
    <dbReference type="NCBI Taxonomy" id="767744"/>
    <lineage>
        <taxon>Eukaryota</taxon>
        <taxon>Fungi</taxon>
        <taxon>Dikarya</taxon>
        <taxon>Ascomycota</taxon>
        <taxon>Saccharomycotina</taxon>
        <taxon>Trigonopsidomycetes</taxon>
        <taxon>Trigonopsidales</taxon>
        <taxon>Trigonopsidaceae</taxon>
        <taxon>Tortispora</taxon>
    </lineage>
</organism>
<gene>
    <name evidence="2" type="ORF">CANCADRAFT_875</name>
</gene>
<protein>
    <submittedName>
        <fullName evidence="2">Uncharacterized protein</fullName>
    </submittedName>
</protein>
<feature type="compositionally biased region" description="Polar residues" evidence="1">
    <location>
        <begin position="165"/>
        <end position="183"/>
    </location>
</feature>
<evidence type="ECO:0000256" key="1">
    <source>
        <dbReference type="SAM" id="MobiDB-lite"/>
    </source>
</evidence>
<evidence type="ECO:0000313" key="3">
    <source>
        <dbReference type="Proteomes" id="UP000095023"/>
    </source>
</evidence>
<dbReference type="EMBL" id="KV453841">
    <property type="protein sequence ID" value="ODV92291.1"/>
    <property type="molecule type" value="Genomic_DNA"/>
</dbReference>
<keyword evidence="3" id="KW-1185">Reference proteome</keyword>
<feature type="region of interest" description="Disordered" evidence="1">
    <location>
        <begin position="165"/>
        <end position="214"/>
    </location>
</feature>
<dbReference type="Proteomes" id="UP000095023">
    <property type="component" value="Unassembled WGS sequence"/>
</dbReference>
<name>A0A1E4TKK4_9ASCO</name>